<dbReference type="AlphaFoldDB" id="A0A0G0BPG4"/>
<dbReference type="Proteomes" id="UP000034952">
    <property type="component" value="Unassembled WGS sequence"/>
</dbReference>
<name>A0A0G0BPG4_9BACT</name>
<reference evidence="1 2" key="1">
    <citation type="journal article" date="2015" name="Nature">
        <title>rRNA introns, odd ribosomes, and small enigmatic genomes across a large radiation of phyla.</title>
        <authorList>
            <person name="Brown C.T."/>
            <person name="Hug L.A."/>
            <person name="Thomas B.C."/>
            <person name="Sharon I."/>
            <person name="Castelle C.J."/>
            <person name="Singh A."/>
            <person name="Wilkins M.J."/>
            <person name="Williams K.H."/>
            <person name="Banfield J.F."/>
        </authorList>
    </citation>
    <scope>NUCLEOTIDE SEQUENCE [LARGE SCALE GENOMIC DNA]</scope>
</reference>
<evidence type="ECO:0000313" key="1">
    <source>
        <dbReference type="EMBL" id="KKP65541.1"/>
    </source>
</evidence>
<evidence type="ECO:0000313" key="2">
    <source>
        <dbReference type="Proteomes" id="UP000034952"/>
    </source>
</evidence>
<gene>
    <name evidence="1" type="ORF">UR64_C0025G0003</name>
</gene>
<comment type="caution">
    <text evidence="1">The sequence shown here is derived from an EMBL/GenBank/DDBJ whole genome shotgun (WGS) entry which is preliminary data.</text>
</comment>
<proteinExistence type="predicted"/>
<organism evidence="1 2">
    <name type="scientific">Candidatus Nomurabacteria bacterium GW2011_GWE1_35_16</name>
    <dbReference type="NCBI Taxonomy" id="1618761"/>
    <lineage>
        <taxon>Bacteria</taxon>
        <taxon>Candidatus Nomuraibacteriota</taxon>
    </lineage>
</organism>
<accession>A0A0G0BPG4</accession>
<sequence>MHIKQVFDQNGVAYRLGEQGVTSIIDANAEKAFIPYPCFLIYRFDNKLWKTVYFPYATVEYEEEKE</sequence>
<protein>
    <submittedName>
        <fullName evidence="1">Uncharacterized protein</fullName>
    </submittedName>
</protein>
<dbReference type="EMBL" id="LBPY01000025">
    <property type="protein sequence ID" value="KKP65541.1"/>
    <property type="molecule type" value="Genomic_DNA"/>
</dbReference>